<dbReference type="InterPro" id="IPR013097">
    <property type="entry name" value="Dabb"/>
</dbReference>
<evidence type="ECO:0000259" key="2">
    <source>
        <dbReference type="PROSITE" id="PS51502"/>
    </source>
</evidence>
<dbReference type="Gene3D" id="3.30.70.100">
    <property type="match status" value="2"/>
</dbReference>
<comment type="subunit">
    <text evidence="1">Homodimer.</text>
</comment>
<dbReference type="Proteomes" id="UP000445144">
    <property type="component" value="Unassembled WGS sequence"/>
</dbReference>
<dbReference type="SUPFAM" id="SSF54909">
    <property type="entry name" value="Dimeric alpha+beta barrel"/>
    <property type="match status" value="2"/>
</dbReference>
<reference evidence="3 4" key="1">
    <citation type="submission" date="2020-01" db="EMBL/GenBank/DDBJ databases">
        <authorList>
            <person name="Rodrigo-Torres L."/>
            <person name="Arahal R. D."/>
            <person name="Lucena T."/>
        </authorList>
    </citation>
    <scope>NUCLEOTIDE SEQUENCE [LARGE SCALE GENOMIC DNA]</scope>
    <source>
        <strain evidence="3 4">CECT 9293</strain>
    </source>
</reference>
<evidence type="ECO:0000313" key="4">
    <source>
        <dbReference type="Proteomes" id="UP000445144"/>
    </source>
</evidence>
<evidence type="ECO:0000256" key="1">
    <source>
        <dbReference type="ARBA" id="ARBA00011738"/>
    </source>
</evidence>
<dbReference type="PROSITE" id="PS51502">
    <property type="entry name" value="S_R_A_B_BARREL"/>
    <property type="match status" value="2"/>
</dbReference>
<feature type="domain" description="Stress-response A/B barrel" evidence="2">
    <location>
        <begin position="33"/>
        <end position="148"/>
    </location>
</feature>
<sequence>MIVLIFIGLMSTISCNNNNDDMQVPQSMKTERIEHLVLFKFKPTVTEQQRQEVVNRFMALRNSLKDGKTYLKVEYGFQNSMEDVKGNYDVGFRVTFNSLEDRDYYVGKIDGQPTPAAFDPMHDDFKNFVGPFLDVDDPATGGVLVFDYKSNEGGTGSVPETGYRLDHWVLFKFKPGISEAQKQEVVNRFLDLKNGKKDGKTYIPFIEFGYQNSKEGVARGYDIAFRASFTSKADRDYYVGKPFLNDPGTFDPLHDAFKNFVGPFIDIDPQPTKGVLVYDYEVKKQ</sequence>
<organism evidence="3 4">
    <name type="scientific">Chryseobacterium potabilaquae</name>
    <dbReference type="NCBI Taxonomy" id="2675057"/>
    <lineage>
        <taxon>Bacteria</taxon>
        <taxon>Pseudomonadati</taxon>
        <taxon>Bacteroidota</taxon>
        <taxon>Flavobacteriia</taxon>
        <taxon>Flavobacteriales</taxon>
        <taxon>Weeksellaceae</taxon>
        <taxon>Chryseobacterium group</taxon>
        <taxon>Chryseobacterium</taxon>
    </lineage>
</organism>
<gene>
    <name evidence="3" type="ORF">CHRY9293_02372</name>
</gene>
<dbReference type="PANTHER" id="PTHR33178:SF10">
    <property type="entry name" value="STRESS-RESPONSE A_B BARREL DOMAIN-CONTAINING PROTEIN"/>
    <property type="match status" value="1"/>
</dbReference>
<evidence type="ECO:0000313" key="3">
    <source>
        <dbReference type="EMBL" id="CAA7196265.1"/>
    </source>
</evidence>
<dbReference type="AlphaFoldDB" id="A0A6N4X992"/>
<dbReference type="SMART" id="SM00886">
    <property type="entry name" value="Dabb"/>
    <property type="match status" value="2"/>
</dbReference>
<dbReference type="Pfam" id="PF07876">
    <property type="entry name" value="Dabb"/>
    <property type="match status" value="2"/>
</dbReference>
<dbReference type="PANTHER" id="PTHR33178">
    <property type="match status" value="1"/>
</dbReference>
<keyword evidence="4" id="KW-1185">Reference proteome</keyword>
<dbReference type="EMBL" id="CACVBR010000021">
    <property type="protein sequence ID" value="CAA7196265.1"/>
    <property type="molecule type" value="Genomic_DNA"/>
</dbReference>
<protein>
    <recommendedName>
        <fullName evidence="2">Stress-response A/B barrel domain-containing protein</fullName>
    </recommendedName>
</protein>
<proteinExistence type="predicted"/>
<dbReference type="InterPro" id="IPR044662">
    <property type="entry name" value="HS1/DABB1-like"/>
</dbReference>
<name>A0A6N4X992_9FLAO</name>
<feature type="domain" description="Stress-response A/B barrel" evidence="2">
    <location>
        <begin position="165"/>
        <end position="280"/>
    </location>
</feature>
<dbReference type="InterPro" id="IPR011008">
    <property type="entry name" value="Dimeric_a/b-barrel"/>
</dbReference>
<accession>A0A6N4X992</accession>